<sequence>MLIGEKIKIIREDRKISQEQMAKSLNVSGQAVSNWERGKGHPDISNIIRLSEIYDISLDELIREDKNYKEVLLEKKIGKTVDNIFNVGLLLTTIIVLLYGYITHGFDSHQRFYIIFALVMIIHIGIYVYKQVFGKNIDTD</sequence>
<keyword evidence="2" id="KW-0472">Membrane</keyword>
<protein>
    <submittedName>
        <fullName evidence="5">Transcriptional regulator, XRE family</fullName>
    </submittedName>
</protein>
<dbReference type="PANTHER" id="PTHR46558">
    <property type="entry name" value="TRACRIPTIONAL REGULATORY PROTEIN-RELATED-RELATED"/>
    <property type="match status" value="1"/>
</dbReference>
<dbReference type="Proteomes" id="UP000198868">
    <property type="component" value="Unassembled WGS sequence"/>
</dbReference>
<dbReference type="InterPro" id="IPR010982">
    <property type="entry name" value="Lambda_DNA-bd_dom_sf"/>
</dbReference>
<keyword evidence="2" id="KW-1133">Transmembrane helix</keyword>
<proteinExistence type="predicted"/>
<evidence type="ECO:0000256" key="1">
    <source>
        <dbReference type="ARBA" id="ARBA00023125"/>
    </source>
</evidence>
<keyword evidence="1" id="KW-0238">DNA-binding</keyword>
<dbReference type="AlphaFoldDB" id="A0AAN2QX55"/>
<accession>A0AAN2QX55</accession>
<dbReference type="PANTHER" id="PTHR46558:SF4">
    <property type="entry name" value="DNA-BIDING PHAGE PROTEIN"/>
    <property type="match status" value="1"/>
</dbReference>
<reference evidence="6 7" key="1">
    <citation type="submission" date="2015-12" db="EMBL/GenBank/DDBJ databases">
        <authorList>
            <person name="Andreevskaya M."/>
        </authorList>
    </citation>
    <scope>NUCLEOTIDE SEQUENCE [LARGE SCALE GENOMIC DNA]</scope>
    <source>
        <strain evidence="4 7">KSL4-2</strain>
        <strain evidence="5 6">PL111</strain>
    </source>
</reference>
<evidence type="ECO:0000259" key="3">
    <source>
        <dbReference type="PROSITE" id="PS50943"/>
    </source>
</evidence>
<organism evidence="5 6">
    <name type="scientific">Leuconostoc inhae</name>
    <dbReference type="NCBI Taxonomy" id="178001"/>
    <lineage>
        <taxon>Bacteria</taxon>
        <taxon>Bacillati</taxon>
        <taxon>Bacillota</taxon>
        <taxon>Bacilli</taxon>
        <taxon>Lactobacillales</taxon>
        <taxon>Lactobacillaceae</taxon>
        <taxon>Leuconostoc</taxon>
    </lineage>
</organism>
<dbReference type="SMART" id="SM00530">
    <property type="entry name" value="HTH_XRE"/>
    <property type="match status" value="1"/>
</dbReference>
<dbReference type="EMBL" id="FBTU01000024">
    <property type="protein sequence ID" value="CUW17511.1"/>
    <property type="molecule type" value="Genomic_DNA"/>
</dbReference>
<dbReference type="Proteomes" id="UP000199047">
    <property type="component" value="Unassembled WGS sequence"/>
</dbReference>
<dbReference type="PROSITE" id="PS50943">
    <property type="entry name" value="HTH_CROC1"/>
    <property type="match status" value="1"/>
</dbReference>
<gene>
    <name evidence="4" type="ORF">KSL4_0304</name>
    <name evidence="5" type="ORF">PL111_1391</name>
</gene>
<keyword evidence="7" id="KW-1185">Reference proteome</keyword>
<feature type="transmembrane region" description="Helical" evidence="2">
    <location>
        <begin position="112"/>
        <end position="129"/>
    </location>
</feature>
<comment type="caution">
    <text evidence="5">The sequence shown here is derived from an EMBL/GenBank/DDBJ whole genome shotgun (WGS) entry which is preliminary data.</text>
</comment>
<evidence type="ECO:0000313" key="4">
    <source>
        <dbReference type="EMBL" id="CUW14962.1"/>
    </source>
</evidence>
<feature type="domain" description="HTH cro/C1-type" evidence="3">
    <location>
        <begin position="7"/>
        <end position="61"/>
    </location>
</feature>
<dbReference type="SUPFAM" id="SSF47413">
    <property type="entry name" value="lambda repressor-like DNA-binding domains"/>
    <property type="match status" value="1"/>
</dbReference>
<evidence type="ECO:0000313" key="7">
    <source>
        <dbReference type="Proteomes" id="UP000199047"/>
    </source>
</evidence>
<dbReference type="Pfam" id="PF01381">
    <property type="entry name" value="HTH_3"/>
    <property type="match status" value="1"/>
</dbReference>
<dbReference type="GO" id="GO:0003677">
    <property type="term" value="F:DNA binding"/>
    <property type="evidence" value="ECO:0007669"/>
    <property type="project" value="UniProtKB-KW"/>
</dbReference>
<feature type="transmembrane region" description="Helical" evidence="2">
    <location>
        <begin position="84"/>
        <end position="106"/>
    </location>
</feature>
<dbReference type="InterPro" id="IPR001387">
    <property type="entry name" value="Cro/C1-type_HTH"/>
</dbReference>
<dbReference type="EMBL" id="FBTB01000019">
    <property type="protein sequence ID" value="CUW14962.1"/>
    <property type="molecule type" value="Genomic_DNA"/>
</dbReference>
<dbReference type="Gene3D" id="1.10.260.40">
    <property type="entry name" value="lambda repressor-like DNA-binding domains"/>
    <property type="match status" value="1"/>
</dbReference>
<dbReference type="GeneID" id="34300425"/>
<evidence type="ECO:0000313" key="5">
    <source>
        <dbReference type="EMBL" id="CUW17511.1"/>
    </source>
</evidence>
<keyword evidence="2" id="KW-0812">Transmembrane</keyword>
<name>A0AAN2QX55_9LACO</name>
<evidence type="ECO:0000313" key="6">
    <source>
        <dbReference type="Proteomes" id="UP000198868"/>
    </source>
</evidence>
<dbReference type="CDD" id="cd00093">
    <property type="entry name" value="HTH_XRE"/>
    <property type="match status" value="1"/>
</dbReference>
<evidence type="ECO:0000256" key="2">
    <source>
        <dbReference type="SAM" id="Phobius"/>
    </source>
</evidence>
<dbReference type="RefSeq" id="WP_010389072.1">
    <property type="nucleotide sequence ID" value="NZ_FBSX01000025.1"/>
</dbReference>